<gene>
    <name evidence="2" type="ORF">CLV47_10195</name>
</gene>
<dbReference type="PANTHER" id="PTHR43223">
    <property type="entry name" value="ALKYL/ARYL-SULFATASE"/>
    <property type="match status" value="1"/>
</dbReference>
<dbReference type="EMBL" id="PVUE01000001">
    <property type="protein sequence ID" value="PRZ43971.1"/>
    <property type="molecule type" value="Genomic_DNA"/>
</dbReference>
<dbReference type="Pfam" id="PF00753">
    <property type="entry name" value="Lactamase_B"/>
    <property type="match status" value="1"/>
</dbReference>
<dbReference type="InterPro" id="IPR036866">
    <property type="entry name" value="RibonucZ/Hydroxyglut_hydro"/>
</dbReference>
<evidence type="ECO:0000313" key="2">
    <source>
        <dbReference type="EMBL" id="PRZ43971.1"/>
    </source>
</evidence>
<dbReference type="Proteomes" id="UP000237752">
    <property type="component" value="Unassembled WGS sequence"/>
</dbReference>
<organism evidence="2 3">
    <name type="scientific">Antricoccus suffuscus</name>
    <dbReference type="NCBI Taxonomy" id="1629062"/>
    <lineage>
        <taxon>Bacteria</taxon>
        <taxon>Bacillati</taxon>
        <taxon>Actinomycetota</taxon>
        <taxon>Actinomycetes</taxon>
        <taxon>Geodermatophilales</taxon>
        <taxon>Antricoccaceae</taxon>
        <taxon>Antricoccus</taxon>
    </lineage>
</organism>
<dbReference type="GO" id="GO:0046983">
    <property type="term" value="F:protein dimerization activity"/>
    <property type="evidence" value="ECO:0007669"/>
    <property type="project" value="InterPro"/>
</dbReference>
<dbReference type="InterPro" id="IPR029228">
    <property type="entry name" value="Alkyl_sulf_dimr"/>
</dbReference>
<dbReference type="Gene3D" id="1.25.40.880">
    <property type="entry name" value="Alkyl sulfatase, dimerisation domain"/>
    <property type="match status" value="1"/>
</dbReference>
<keyword evidence="3" id="KW-1185">Reference proteome</keyword>
<dbReference type="InterPro" id="IPR001279">
    <property type="entry name" value="Metallo-B-lactamas"/>
</dbReference>
<dbReference type="Pfam" id="PF14863">
    <property type="entry name" value="Alkyl_sulf_dimr"/>
    <property type="match status" value="1"/>
</dbReference>
<evidence type="ECO:0000259" key="1">
    <source>
        <dbReference type="SMART" id="SM00849"/>
    </source>
</evidence>
<evidence type="ECO:0000313" key="3">
    <source>
        <dbReference type="Proteomes" id="UP000237752"/>
    </source>
</evidence>
<dbReference type="InterPro" id="IPR052195">
    <property type="entry name" value="Bact_Alkyl/Aryl-Sulfatase"/>
</dbReference>
<dbReference type="AlphaFoldDB" id="A0A2T1A5U8"/>
<proteinExistence type="predicted"/>
<protein>
    <submittedName>
        <fullName evidence="2">Metallo-beta-lactamase superfamily protein</fullName>
    </submittedName>
</protein>
<accession>A0A2T1A5U8</accession>
<dbReference type="InterPro" id="IPR038536">
    <property type="entry name" value="Alkyl/aryl-sulf_dimr_sf"/>
</dbReference>
<dbReference type="OrthoDB" id="420651at2"/>
<dbReference type="SMART" id="SM00849">
    <property type="entry name" value="Lactamase_B"/>
    <property type="match status" value="1"/>
</dbReference>
<name>A0A2T1A5U8_9ACTN</name>
<feature type="domain" description="Metallo-beta-lactamase" evidence="1">
    <location>
        <begin position="43"/>
        <end position="241"/>
    </location>
</feature>
<dbReference type="RefSeq" id="WP_106347035.1">
    <property type="nucleotide sequence ID" value="NZ_PVUE01000001.1"/>
</dbReference>
<dbReference type="Gene3D" id="3.60.15.10">
    <property type="entry name" value="Ribonuclease Z/Hydroxyacylglutathione hydrolase-like"/>
    <property type="match status" value="1"/>
</dbReference>
<reference evidence="2 3" key="1">
    <citation type="submission" date="2018-03" db="EMBL/GenBank/DDBJ databases">
        <title>Genomic Encyclopedia of Archaeal and Bacterial Type Strains, Phase II (KMG-II): from individual species to whole genera.</title>
        <authorList>
            <person name="Goeker M."/>
        </authorList>
    </citation>
    <scope>NUCLEOTIDE SEQUENCE [LARGE SCALE GENOMIC DNA]</scope>
    <source>
        <strain evidence="2 3">DSM 100065</strain>
    </source>
</reference>
<sequence length="437" mass="48707">MDILEYADKVWRQESDAMAYHNGDLREHGLHAITDGVHMWPAFGNVYVFETDDGLLMFDAGSADTARALFDATRKLSAEPLRHAVYSHGHVDHIWGTKGFDQEADANGWNRPTVVAHSAVKDRFDRYISTNGYNTVINQRQFQAPDLRWPKTYRYPDTTYDTRMTLSQGGLVAELSHGYGETDDATVAWFPQKKVVCVGDFFIWSSPNAGNPQKVQRYALKWAEKLREIAGLGAGFLLPGHGLPIVGKDRIVEAMTTSAEYLEHLHASTMELLNSGATLDTALHSVDVPEKFLDKPYLRPSYDEPEFVVRNAWRLYGGWYDGDPSNLKPARRSVLGESIATLAGGADALAATARRELNDGDERVAAKLIQLATDAEPDNLDVHAIRAEIFGELRKRATSTMSKGVYAWAVAESTAKIQGRDTLDLIRENSEGKFRLM</sequence>
<dbReference type="PANTHER" id="PTHR43223:SF2">
    <property type="entry name" value="METALLO-BETA-LACTAMASE DOMAIN-CONTAINING PROTEIN"/>
    <property type="match status" value="1"/>
</dbReference>
<comment type="caution">
    <text evidence="2">The sequence shown here is derived from an EMBL/GenBank/DDBJ whole genome shotgun (WGS) entry which is preliminary data.</text>
</comment>
<dbReference type="SUPFAM" id="SSF56281">
    <property type="entry name" value="Metallo-hydrolase/oxidoreductase"/>
    <property type="match status" value="1"/>
</dbReference>